<dbReference type="EMBL" id="CDRZ01000233">
    <property type="protein sequence ID" value="CEO89123.1"/>
    <property type="molecule type" value="Genomic_DNA"/>
</dbReference>
<dbReference type="AlphaFoldDB" id="A0A0B7MLP3"/>
<evidence type="ECO:0000259" key="1">
    <source>
        <dbReference type="Pfam" id="PF03551"/>
    </source>
</evidence>
<dbReference type="InterPro" id="IPR052509">
    <property type="entry name" value="Metal_resp_DNA-bind_regulator"/>
</dbReference>
<feature type="domain" description="Transcription regulator PadR N-terminal" evidence="1">
    <location>
        <begin position="14"/>
        <end position="85"/>
    </location>
</feature>
<evidence type="ECO:0000313" key="2">
    <source>
        <dbReference type="EMBL" id="CEO89123.1"/>
    </source>
</evidence>
<dbReference type="InterPro" id="IPR036390">
    <property type="entry name" value="WH_DNA-bd_sf"/>
</dbReference>
<dbReference type="SUPFAM" id="SSF46785">
    <property type="entry name" value="Winged helix' DNA-binding domain"/>
    <property type="match status" value="1"/>
</dbReference>
<gene>
    <name evidence="2" type="ORF">SSCH_370021</name>
</gene>
<accession>A0A0B7MLP3</accession>
<protein>
    <submittedName>
        <fullName evidence="2">PadR-family transcriptional regulator</fullName>
    </submittedName>
</protein>
<dbReference type="Proteomes" id="UP000046155">
    <property type="component" value="Unassembled WGS sequence"/>
</dbReference>
<name>A0A0B7MLP3_9FIRM</name>
<dbReference type="InterPro" id="IPR036388">
    <property type="entry name" value="WH-like_DNA-bd_sf"/>
</dbReference>
<organism evidence="2 3">
    <name type="scientific">Syntrophaceticus schinkii</name>
    <dbReference type="NCBI Taxonomy" id="499207"/>
    <lineage>
        <taxon>Bacteria</taxon>
        <taxon>Bacillati</taxon>
        <taxon>Bacillota</taxon>
        <taxon>Clostridia</taxon>
        <taxon>Thermoanaerobacterales</taxon>
        <taxon>Thermoanaerobacterales Family III. Incertae Sedis</taxon>
        <taxon>Syntrophaceticus</taxon>
    </lineage>
</organism>
<proteinExistence type="predicted"/>
<dbReference type="PANTHER" id="PTHR33169:SF14">
    <property type="entry name" value="TRANSCRIPTIONAL REGULATOR RV3488"/>
    <property type="match status" value="1"/>
</dbReference>
<evidence type="ECO:0000313" key="3">
    <source>
        <dbReference type="Proteomes" id="UP000046155"/>
    </source>
</evidence>
<dbReference type="Gene3D" id="1.10.10.10">
    <property type="entry name" value="Winged helix-like DNA-binding domain superfamily/Winged helix DNA-binding domain"/>
    <property type="match status" value="1"/>
</dbReference>
<dbReference type="PANTHER" id="PTHR33169">
    <property type="entry name" value="PADR-FAMILY TRANSCRIPTIONAL REGULATOR"/>
    <property type="match status" value="1"/>
</dbReference>
<sequence length="112" mass="13020">MNPQMLKGLLEGCILKIICDGETYGYEIVEKLKKYGFQDVSEGTVYPLLIRLKKNKLLNNITRESPYGPKRKYYSLSEEGKAELETFYQTWLELRDVIDLVFKGCKGEDQNE</sequence>
<reference evidence="3" key="1">
    <citation type="submission" date="2015-01" db="EMBL/GenBank/DDBJ databases">
        <authorList>
            <person name="Manzoor Shahid"/>
            <person name="Zubair Saima"/>
        </authorList>
    </citation>
    <scope>NUCLEOTIDE SEQUENCE [LARGE SCALE GENOMIC DNA]</scope>
    <source>
        <strain evidence="3">Sp3</strain>
    </source>
</reference>
<dbReference type="InterPro" id="IPR005149">
    <property type="entry name" value="Tscrpt_reg_PadR_N"/>
</dbReference>
<keyword evidence="3" id="KW-1185">Reference proteome</keyword>
<dbReference type="Pfam" id="PF03551">
    <property type="entry name" value="PadR"/>
    <property type="match status" value="1"/>
</dbReference>